<dbReference type="WBParaSite" id="snap_masked-unitig_34072-processed-gene-0.0-mRNA-1">
    <property type="protein sequence ID" value="snap_masked-unitig_34072-processed-gene-0.0-mRNA-1"/>
    <property type="gene ID" value="snap_masked-unitig_34072-processed-gene-0.0"/>
</dbReference>
<dbReference type="Proteomes" id="UP000095280">
    <property type="component" value="Unplaced"/>
</dbReference>
<evidence type="ECO:0000256" key="1">
    <source>
        <dbReference type="SAM" id="MobiDB-lite"/>
    </source>
</evidence>
<evidence type="ECO:0000313" key="3">
    <source>
        <dbReference type="WBParaSite" id="snap_masked-unitig_34072-processed-gene-0.0-mRNA-1"/>
    </source>
</evidence>
<accession>A0A1I8JR88</accession>
<feature type="region of interest" description="Disordered" evidence="1">
    <location>
        <begin position="1"/>
        <end position="32"/>
    </location>
</feature>
<keyword evidence="2" id="KW-1185">Reference proteome</keyword>
<evidence type="ECO:0000313" key="2">
    <source>
        <dbReference type="Proteomes" id="UP000095280"/>
    </source>
</evidence>
<dbReference type="AlphaFoldDB" id="A0A1I8JR88"/>
<protein>
    <submittedName>
        <fullName evidence="3">Transposase</fullName>
    </submittedName>
</protein>
<name>A0A1I8JR88_9PLAT</name>
<reference evidence="3" key="1">
    <citation type="submission" date="2016-11" db="UniProtKB">
        <authorList>
            <consortium name="WormBaseParasite"/>
        </authorList>
    </citation>
    <scope>IDENTIFICATION</scope>
</reference>
<sequence>FVRGDPQSRVFDSRRKGAGAHSPLGPLLPTGSTTAVQPHPLVLVLPLPAFVRRPTPRPSSWPPCNAAAAHLAGGNRPARDQDLDRIAEALSTLLTDVGNRVVQPRLGLVNANAGRRPAGTGMRMKWARPGSRSPDRELLHARPPATAAAPAGSWLAQSWVLCTAPGSRRALVDSDFDTDDALKDAAQLLGFEGCSVPNSSRKEPSPGPTALLKRDHGTRWTMTSGCCSSGRADRTASDVTKSLPASLICLPTPA</sequence>
<proteinExistence type="predicted"/>
<organism evidence="2 3">
    <name type="scientific">Macrostomum lignano</name>
    <dbReference type="NCBI Taxonomy" id="282301"/>
    <lineage>
        <taxon>Eukaryota</taxon>
        <taxon>Metazoa</taxon>
        <taxon>Spiralia</taxon>
        <taxon>Lophotrochozoa</taxon>
        <taxon>Platyhelminthes</taxon>
        <taxon>Rhabditophora</taxon>
        <taxon>Macrostomorpha</taxon>
        <taxon>Macrostomida</taxon>
        <taxon>Macrostomidae</taxon>
        <taxon>Macrostomum</taxon>
    </lineage>
</organism>
<feature type="region of interest" description="Disordered" evidence="1">
    <location>
        <begin position="112"/>
        <end position="138"/>
    </location>
</feature>